<keyword evidence="3" id="KW-0808">Transferase</keyword>
<keyword evidence="4" id="KW-1185">Reference proteome</keyword>
<feature type="transmembrane region" description="Helical" evidence="1">
    <location>
        <begin position="79"/>
        <end position="102"/>
    </location>
</feature>
<evidence type="ECO:0000313" key="3">
    <source>
        <dbReference type="EMBL" id="SNR44502.1"/>
    </source>
</evidence>
<evidence type="ECO:0000313" key="4">
    <source>
        <dbReference type="Proteomes" id="UP000198310"/>
    </source>
</evidence>
<evidence type="ECO:0000259" key="2">
    <source>
        <dbReference type="Pfam" id="PF01757"/>
    </source>
</evidence>
<keyword evidence="1" id="KW-0812">Transmembrane</keyword>
<dbReference type="PANTHER" id="PTHR23028:SF53">
    <property type="entry name" value="ACYL_TRANSF_3 DOMAIN-CONTAINING PROTEIN"/>
    <property type="match status" value="1"/>
</dbReference>
<keyword evidence="1" id="KW-0472">Membrane</keyword>
<dbReference type="GO" id="GO:0016020">
    <property type="term" value="C:membrane"/>
    <property type="evidence" value="ECO:0007669"/>
    <property type="project" value="TreeGrafter"/>
</dbReference>
<evidence type="ECO:0000256" key="1">
    <source>
        <dbReference type="SAM" id="Phobius"/>
    </source>
</evidence>
<dbReference type="AlphaFoldDB" id="A0A238WD59"/>
<dbReference type="RefSeq" id="WP_089332054.1">
    <property type="nucleotide sequence ID" value="NZ_FZNS01000002.1"/>
</dbReference>
<gene>
    <name evidence="3" type="ORF">SAMN06269173_102492</name>
</gene>
<keyword evidence="3" id="KW-0378">Hydrolase</keyword>
<dbReference type="GO" id="GO:0016787">
    <property type="term" value="F:hydrolase activity"/>
    <property type="evidence" value="ECO:0007669"/>
    <property type="project" value="UniProtKB-KW"/>
</dbReference>
<feature type="transmembrane region" description="Helical" evidence="1">
    <location>
        <begin position="303"/>
        <end position="324"/>
    </location>
</feature>
<feature type="transmembrane region" description="Helical" evidence="1">
    <location>
        <begin position="139"/>
        <end position="157"/>
    </location>
</feature>
<name>A0A238WD59_9BACT</name>
<dbReference type="EMBL" id="FZNS01000002">
    <property type="protein sequence ID" value="SNR44502.1"/>
    <property type="molecule type" value="Genomic_DNA"/>
</dbReference>
<proteinExistence type="predicted"/>
<dbReference type="InterPro" id="IPR002656">
    <property type="entry name" value="Acyl_transf_3_dom"/>
</dbReference>
<feature type="domain" description="Acyltransferase 3" evidence="2">
    <location>
        <begin position="3"/>
        <end position="321"/>
    </location>
</feature>
<keyword evidence="3" id="KW-0012">Acyltransferase</keyword>
<accession>A0A238WD59</accession>
<keyword evidence="1" id="KW-1133">Transmembrane helix</keyword>
<feature type="transmembrane region" description="Helical" evidence="1">
    <location>
        <begin position="279"/>
        <end position="297"/>
    </location>
</feature>
<dbReference type="Proteomes" id="UP000198310">
    <property type="component" value="Unassembled WGS sequence"/>
</dbReference>
<dbReference type="GO" id="GO:0016747">
    <property type="term" value="F:acyltransferase activity, transferring groups other than amino-acyl groups"/>
    <property type="evidence" value="ECO:0007669"/>
    <property type="project" value="InterPro"/>
</dbReference>
<protein>
    <submittedName>
        <fullName evidence="3">Peptidoglycan/LPS O-acetylase OafA/YrhL, contains acyltransferase and SGNH-hydrolase domains</fullName>
    </submittedName>
</protein>
<organism evidence="3 4">
    <name type="scientific">Hymenobacter mucosus</name>
    <dbReference type="NCBI Taxonomy" id="1411120"/>
    <lineage>
        <taxon>Bacteria</taxon>
        <taxon>Pseudomonadati</taxon>
        <taxon>Bacteroidota</taxon>
        <taxon>Cytophagia</taxon>
        <taxon>Cytophagales</taxon>
        <taxon>Hymenobacteraceae</taxon>
        <taxon>Hymenobacter</taxon>
    </lineage>
</organism>
<dbReference type="GO" id="GO:0000271">
    <property type="term" value="P:polysaccharide biosynthetic process"/>
    <property type="evidence" value="ECO:0007669"/>
    <property type="project" value="TreeGrafter"/>
</dbReference>
<sequence length="348" mass="38818">MRNNFDAVRLGLALTVVFCHLAVLSEVAVFQPFLRFLSADFAVKGFFVISGCLVTRSYLRSQSGWDYAEKRVRRIYPAYAVTIGLAWLIGMVATRLSVANYINQPAAYKYLAANAAFLNFLQPTLPGVFEQHAVPALNASLWTIKVELCLYCCVPLLVGLFRRIGAYPTAILAFCVALLWEEALPHVPHITPRMVTELARQFPGVIHFFTLGAVFTMVEHKLGPKLGWIALVSCVAFFLLRHHRTGSLIEPLSYASSVLFAATGLPLQISAGRWGDLSYGTYLVHFPIIQLFIHLGVFQWNPWLGLAALLLIILGAAFVLWHVVEKPLLKRNSHYVAAKIVNYEKGRS</sequence>
<feature type="transmembrane region" description="Helical" evidence="1">
    <location>
        <begin position="41"/>
        <end position="59"/>
    </location>
</feature>
<dbReference type="PANTHER" id="PTHR23028">
    <property type="entry name" value="ACETYLTRANSFERASE"/>
    <property type="match status" value="1"/>
</dbReference>
<dbReference type="Pfam" id="PF01757">
    <property type="entry name" value="Acyl_transf_3"/>
    <property type="match status" value="1"/>
</dbReference>
<reference evidence="4" key="1">
    <citation type="submission" date="2017-06" db="EMBL/GenBank/DDBJ databases">
        <authorList>
            <person name="Varghese N."/>
            <person name="Submissions S."/>
        </authorList>
    </citation>
    <scope>NUCLEOTIDE SEQUENCE [LARGE SCALE GENOMIC DNA]</scope>
    <source>
        <strain evidence="4">DSM 28041</strain>
    </source>
</reference>
<dbReference type="InterPro" id="IPR050879">
    <property type="entry name" value="Acyltransferase_3"/>
</dbReference>